<dbReference type="InterPro" id="IPR032675">
    <property type="entry name" value="LRR_dom_sf"/>
</dbReference>
<evidence type="ECO:0000256" key="10">
    <source>
        <dbReference type="ARBA" id="ARBA00023224"/>
    </source>
</evidence>
<feature type="transmembrane region" description="Helical" evidence="12">
    <location>
        <begin position="297"/>
        <end position="330"/>
    </location>
</feature>
<feature type="domain" description="G-protein coupled receptors family 1 profile" evidence="13">
    <location>
        <begin position="232"/>
        <end position="491"/>
    </location>
</feature>
<evidence type="ECO:0000256" key="4">
    <source>
        <dbReference type="ARBA" id="ARBA00022692"/>
    </source>
</evidence>
<comment type="similarity">
    <text evidence="11">Belongs to the G-protein coupled receptor 1 family.</text>
</comment>
<evidence type="ECO:0000256" key="6">
    <source>
        <dbReference type="ARBA" id="ARBA00022989"/>
    </source>
</evidence>
<feature type="transmembrane region" description="Helical" evidence="12">
    <location>
        <begin position="390"/>
        <end position="415"/>
    </location>
</feature>
<dbReference type="Proteomes" id="UP000009022">
    <property type="component" value="Unassembled WGS sequence"/>
</dbReference>
<evidence type="ECO:0000256" key="8">
    <source>
        <dbReference type="ARBA" id="ARBA00023136"/>
    </source>
</evidence>
<evidence type="ECO:0000256" key="3">
    <source>
        <dbReference type="ARBA" id="ARBA00022614"/>
    </source>
</evidence>
<keyword evidence="4 11" id="KW-0812">Transmembrane</keyword>
<evidence type="ECO:0000256" key="5">
    <source>
        <dbReference type="ARBA" id="ARBA00022737"/>
    </source>
</evidence>
<dbReference type="CTD" id="6753643"/>
<dbReference type="OMA" id="YNTHEDD"/>
<dbReference type="FunFam" id="1.20.1070.10:FF:000353">
    <property type="entry name" value="G-protein coupled receptor GRL101-like protein"/>
    <property type="match status" value="1"/>
</dbReference>
<keyword evidence="8 12" id="KW-0472">Membrane</keyword>
<dbReference type="RefSeq" id="XP_002112430.1">
    <property type="nucleotide sequence ID" value="XM_002112394.1"/>
</dbReference>
<dbReference type="FunFam" id="3.80.10.10:FF:002604">
    <property type="entry name" value="G-protein coupled receptor GRL101-like protein"/>
    <property type="match status" value="1"/>
</dbReference>
<dbReference type="InterPro" id="IPR003591">
    <property type="entry name" value="Leu-rich_rpt_typical-subtyp"/>
</dbReference>
<evidence type="ECO:0000256" key="12">
    <source>
        <dbReference type="SAM" id="Phobius"/>
    </source>
</evidence>
<dbReference type="Gene3D" id="3.80.10.10">
    <property type="entry name" value="Ribonuclease Inhibitor"/>
    <property type="match status" value="2"/>
</dbReference>
<proteinExistence type="inferred from homology"/>
<dbReference type="CDD" id="cd14980">
    <property type="entry name" value="7tmA_Glycoprotein_LRR_R-like"/>
    <property type="match status" value="1"/>
</dbReference>
<evidence type="ECO:0000256" key="2">
    <source>
        <dbReference type="ARBA" id="ARBA00022475"/>
    </source>
</evidence>
<keyword evidence="9 11" id="KW-0675">Receptor</keyword>
<evidence type="ECO:0000256" key="9">
    <source>
        <dbReference type="ARBA" id="ARBA00023170"/>
    </source>
</evidence>
<dbReference type="OrthoDB" id="10027416at2759"/>
<keyword evidence="2" id="KW-1003">Cell membrane</keyword>
<feature type="transmembrane region" description="Helical" evidence="12">
    <location>
        <begin position="470"/>
        <end position="491"/>
    </location>
</feature>
<dbReference type="PROSITE" id="PS00237">
    <property type="entry name" value="G_PROTEIN_RECEP_F1_1"/>
    <property type="match status" value="1"/>
</dbReference>
<dbReference type="PANTHER" id="PTHR24372:SF77">
    <property type="entry name" value="G-PROTEIN COUPLED RECEPTORS FAMILY 1 PROFILE DOMAIN-CONTAINING PROTEIN"/>
    <property type="match status" value="1"/>
</dbReference>
<feature type="transmembrane region" description="Helical" evidence="12">
    <location>
        <begin position="342"/>
        <end position="363"/>
    </location>
</feature>
<evidence type="ECO:0000256" key="7">
    <source>
        <dbReference type="ARBA" id="ARBA00023040"/>
    </source>
</evidence>
<sequence>MSYTNLTANGIEIQKGFLDKLNLVNDLDVSDNPIVLDTFIDDLYERVGPFLIGISLNDNNLHEFDMVDVSLKDLNELVELNIAKNSLKKIKSTLTIRFKNMEKLNISNNKVEGLCRPNLDIVELFPNINLIDASRNKIETLQERCFKGLSRLQKLDLRGNLLAYVSRKSFYGPPQLVETLTNRPYFCCIIPAKIVTCEPSMISDTLSSCQHLLAHTSLQYFVWVVGCLAFFGNIIVIIQNCYLNNTQGKVHILLINNLAMSDLVMSIYLFIIAFANSNYNNNQYGQRSEEWLRNPLCVLSCILVTTSSLVSVFLMLIISVDRFIVIALVFKAEKLSMLATRVITGIIWLACFTFALVPASFSIDKPGHNRLYTYNSMCMPSNYENYLYRIWMIIYIFLTIIGWIITCTLYVGIFISVYKTRKAAGKIIPKESKILAMRLCVILITDLISWVPYYAVNNFGFITSRGVDVITLQFVGIFALPINSAVNPFLYTITGRAVFKRLFILPATCLTKFIRKPKSQAQPTRSKVLILSTIYNTHEDDYE</sequence>
<dbReference type="STRING" id="10228.B3RY52"/>
<dbReference type="SMART" id="SM00369">
    <property type="entry name" value="LRR_TYP"/>
    <property type="match status" value="2"/>
</dbReference>
<accession>B3RY52</accession>
<evidence type="ECO:0000313" key="15">
    <source>
        <dbReference type="Proteomes" id="UP000009022"/>
    </source>
</evidence>
<evidence type="ECO:0000256" key="11">
    <source>
        <dbReference type="RuleBase" id="RU000688"/>
    </source>
</evidence>
<dbReference type="InterPro" id="IPR001611">
    <property type="entry name" value="Leu-rich_rpt"/>
</dbReference>
<keyword evidence="10 11" id="KW-0807">Transducer</keyword>
<dbReference type="eggNOG" id="KOG2087">
    <property type="taxonomic scope" value="Eukaryota"/>
</dbReference>
<feature type="transmembrane region" description="Helical" evidence="12">
    <location>
        <begin position="220"/>
        <end position="242"/>
    </location>
</feature>
<dbReference type="SUPFAM" id="SSF52058">
    <property type="entry name" value="L domain-like"/>
    <property type="match status" value="1"/>
</dbReference>
<feature type="transmembrane region" description="Helical" evidence="12">
    <location>
        <begin position="435"/>
        <end position="455"/>
    </location>
</feature>
<dbReference type="Pfam" id="PF13855">
    <property type="entry name" value="LRR_8"/>
    <property type="match status" value="1"/>
</dbReference>
<evidence type="ECO:0000313" key="14">
    <source>
        <dbReference type="EMBL" id="EDV24540.1"/>
    </source>
</evidence>
<dbReference type="PRINTS" id="PR00237">
    <property type="entry name" value="GPCRRHODOPSN"/>
</dbReference>
<keyword evidence="7 11" id="KW-0297">G-protein coupled receptor</keyword>
<dbReference type="FunCoup" id="B3RY52">
    <property type="interactions" value="262"/>
</dbReference>
<keyword evidence="15" id="KW-1185">Reference proteome</keyword>
<dbReference type="GO" id="GO:0005886">
    <property type="term" value="C:plasma membrane"/>
    <property type="evidence" value="ECO:0000318"/>
    <property type="project" value="GO_Central"/>
</dbReference>
<dbReference type="GO" id="GO:0009755">
    <property type="term" value="P:hormone-mediated signaling pathway"/>
    <property type="evidence" value="ECO:0000318"/>
    <property type="project" value="GO_Central"/>
</dbReference>
<dbReference type="HOGENOM" id="CLU_006130_2_1_1"/>
<dbReference type="SUPFAM" id="SSF81321">
    <property type="entry name" value="Family A G protein-coupled receptor-like"/>
    <property type="match status" value="1"/>
</dbReference>
<comment type="subcellular location">
    <subcellularLocation>
        <location evidence="1">Cell membrane</location>
        <topology evidence="1">Multi-pass membrane protein</topology>
    </subcellularLocation>
</comment>
<dbReference type="EMBL" id="DS985245">
    <property type="protein sequence ID" value="EDV24540.1"/>
    <property type="molecule type" value="Genomic_DNA"/>
</dbReference>
<dbReference type="AlphaFoldDB" id="B3RY52"/>
<dbReference type="Gene3D" id="1.20.1070.10">
    <property type="entry name" value="Rhodopsin 7-helix transmembrane proteins"/>
    <property type="match status" value="1"/>
</dbReference>
<evidence type="ECO:0000256" key="1">
    <source>
        <dbReference type="ARBA" id="ARBA00004651"/>
    </source>
</evidence>
<dbReference type="GO" id="GO:0008528">
    <property type="term" value="F:G protein-coupled peptide receptor activity"/>
    <property type="evidence" value="ECO:0000318"/>
    <property type="project" value="GO_Central"/>
</dbReference>
<keyword evidence="5" id="KW-0677">Repeat</keyword>
<feature type="transmembrane region" description="Helical" evidence="12">
    <location>
        <begin position="254"/>
        <end position="277"/>
    </location>
</feature>
<organism evidence="14 15">
    <name type="scientific">Trichoplax adhaerens</name>
    <name type="common">Trichoplax reptans</name>
    <dbReference type="NCBI Taxonomy" id="10228"/>
    <lineage>
        <taxon>Eukaryota</taxon>
        <taxon>Metazoa</taxon>
        <taxon>Placozoa</taxon>
        <taxon>Uniplacotomia</taxon>
        <taxon>Trichoplacea</taxon>
        <taxon>Trichoplacidae</taxon>
        <taxon>Trichoplax</taxon>
    </lineage>
</organism>
<dbReference type="Pfam" id="PF00001">
    <property type="entry name" value="7tm_1"/>
    <property type="match status" value="1"/>
</dbReference>
<reference evidence="14 15" key="1">
    <citation type="journal article" date="2008" name="Nature">
        <title>The Trichoplax genome and the nature of placozoans.</title>
        <authorList>
            <person name="Srivastava M."/>
            <person name="Begovic E."/>
            <person name="Chapman J."/>
            <person name="Putnam N.H."/>
            <person name="Hellsten U."/>
            <person name="Kawashima T."/>
            <person name="Kuo A."/>
            <person name="Mitros T."/>
            <person name="Salamov A."/>
            <person name="Carpenter M.L."/>
            <person name="Signorovitch A.Y."/>
            <person name="Moreno M.A."/>
            <person name="Kamm K."/>
            <person name="Grimwood J."/>
            <person name="Schmutz J."/>
            <person name="Shapiro H."/>
            <person name="Grigoriev I.V."/>
            <person name="Buss L.W."/>
            <person name="Schierwater B."/>
            <person name="Dellaporta S.L."/>
            <person name="Rokhsar D.S."/>
        </authorList>
    </citation>
    <scope>NUCLEOTIDE SEQUENCE [LARGE SCALE GENOMIC DNA]</scope>
    <source>
        <strain evidence="14 15">Grell-BS-1999</strain>
    </source>
</reference>
<dbReference type="KEGG" id="tad:TRIADDRAFT_56441"/>
<dbReference type="PANTHER" id="PTHR24372">
    <property type="entry name" value="GLYCOPROTEIN HORMONE RECEPTOR"/>
    <property type="match status" value="1"/>
</dbReference>
<dbReference type="PROSITE" id="PS50262">
    <property type="entry name" value="G_PROTEIN_RECEP_F1_2"/>
    <property type="match status" value="1"/>
</dbReference>
<name>B3RY52_TRIAD</name>
<protein>
    <recommendedName>
        <fullName evidence="13">G-protein coupled receptors family 1 profile domain-containing protein</fullName>
    </recommendedName>
</protein>
<dbReference type="PhylomeDB" id="B3RY52"/>
<keyword evidence="3" id="KW-0433">Leucine-rich repeat</keyword>
<dbReference type="InParanoid" id="B3RY52"/>
<keyword evidence="6 12" id="KW-1133">Transmembrane helix</keyword>
<dbReference type="GO" id="GO:0007189">
    <property type="term" value="P:adenylate cyclase-activating G protein-coupled receptor signaling pathway"/>
    <property type="evidence" value="ECO:0000318"/>
    <property type="project" value="GO_Central"/>
</dbReference>
<dbReference type="InterPro" id="IPR017452">
    <property type="entry name" value="GPCR_Rhodpsn_7TM"/>
</dbReference>
<dbReference type="InterPro" id="IPR000276">
    <property type="entry name" value="GPCR_Rhodpsn"/>
</dbReference>
<gene>
    <name evidence="14" type="ORF">TRIADDRAFT_56441</name>
</gene>
<dbReference type="GeneID" id="6753643"/>
<evidence type="ECO:0000259" key="13">
    <source>
        <dbReference type="PROSITE" id="PS50262"/>
    </source>
</evidence>